<comment type="caution">
    <text evidence="3">The sequence shown here is derived from an EMBL/GenBank/DDBJ whole genome shotgun (WGS) entry which is preliminary data.</text>
</comment>
<feature type="transmembrane region" description="Helical" evidence="1">
    <location>
        <begin position="255"/>
        <end position="276"/>
    </location>
</feature>
<evidence type="ECO:0000259" key="2">
    <source>
        <dbReference type="Pfam" id="PF20151"/>
    </source>
</evidence>
<name>A0AAW0GGJ7_9APHY</name>
<evidence type="ECO:0000256" key="1">
    <source>
        <dbReference type="SAM" id="Phobius"/>
    </source>
</evidence>
<dbReference type="Proteomes" id="UP001385951">
    <property type="component" value="Unassembled WGS sequence"/>
</dbReference>
<dbReference type="AlphaFoldDB" id="A0AAW0GGJ7"/>
<keyword evidence="1" id="KW-0812">Transmembrane</keyword>
<feature type="transmembrane region" description="Helical" evidence="1">
    <location>
        <begin position="123"/>
        <end position="144"/>
    </location>
</feature>
<accession>A0AAW0GGJ7</accession>
<protein>
    <recommendedName>
        <fullName evidence="2">DUF6533 domain-containing protein</fullName>
    </recommendedName>
</protein>
<gene>
    <name evidence="3" type="ORF">QCA50_004070</name>
</gene>
<organism evidence="3 4">
    <name type="scientific">Cerrena zonata</name>
    <dbReference type="NCBI Taxonomy" id="2478898"/>
    <lineage>
        <taxon>Eukaryota</taxon>
        <taxon>Fungi</taxon>
        <taxon>Dikarya</taxon>
        <taxon>Basidiomycota</taxon>
        <taxon>Agaricomycotina</taxon>
        <taxon>Agaricomycetes</taxon>
        <taxon>Polyporales</taxon>
        <taxon>Cerrenaceae</taxon>
        <taxon>Cerrena</taxon>
    </lineage>
</organism>
<evidence type="ECO:0000313" key="4">
    <source>
        <dbReference type="Proteomes" id="UP001385951"/>
    </source>
</evidence>
<sequence length="347" mass="38288">MPPRQPDSNTTPPFKLLELSLALHPHFNRSTLKMAAFEIPQVFQNLIHKVQQESYIIVAATTLWAYDMVMAFPGEVEMFSRGLGASDLVYLGARLTLSGFVISMVSLVPLIASLTRNDGCQAIVQIAEWFMVLSMILNSLLFVFRVRAVYLNSHKVTIIFGLLWLTTLSQLLPPIASALHISGGDDCDAILEMKPWVVTGFILTAIFDTAVFVAISMQVLGFTGTVHTRKERMLSFLNGKELGRITRAVLQTGQLYYLVTVVVDIFAIFGLVSPWLSDPTRSAFALIGVVLQNITACAVFRLVKLRSIRPDSAVIPTSQEMGTIRFARVVPQSQRSSTSDSDSMLAS</sequence>
<dbReference type="Pfam" id="PF20151">
    <property type="entry name" value="DUF6533"/>
    <property type="match status" value="1"/>
</dbReference>
<evidence type="ECO:0000313" key="3">
    <source>
        <dbReference type="EMBL" id="KAK7692445.1"/>
    </source>
</evidence>
<feature type="transmembrane region" description="Helical" evidence="1">
    <location>
        <begin position="282"/>
        <end position="303"/>
    </location>
</feature>
<keyword evidence="4" id="KW-1185">Reference proteome</keyword>
<feature type="domain" description="DUF6533" evidence="2">
    <location>
        <begin position="55"/>
        <end position="95"/>
    </location>
</feature>
<feature type="transmembrane region" description="Helical" evidence="1">
    <location>
        <begin position="88"/>
        <end position="111"/>
    </location>
</feature>
<dbReference type="EMBL" id="JASBNA010000004">
    <property type="protein sequence ID" value="KAK7692445.1"/>
    <property type="molecule type" value="Genomic_DNA"/>
</dbReference>
<feature type="transmembrane region" description="Helical" evidence="1">
    <location>
        <begin position="196"/>
        <end position="223"/>
    </location>
</feature>
<feature type="transmembrane region" description="Helical" evidence="1">
    <location>
        <begin position="156"/>
        <end position="176"/>
    </location>
</feature>
<dbReference type="InterPro" id="IPR045340">
    <property type="entry name" value="DUF6533"/>
</dbReference>
<keyword evidence="1" id="KW-0472">Membrane</keyword>
<proteinExistence type="predicted"/>
<reference evidence="3 4" key="1">
    <citation type="submission" date="2022-09" db="EMBL/GenBank/DDBJ databases">
        <authorList>
            <person name="Palmer J.M."/>
        </authorList>
    </citation>
    <scope>NUCLEOTIDE SEQUENCE [LARGE SCALE GENOMIC DNA]</scope>
    <source>
        <strain evidence="3 4">DSM 7382</strain>
    </source>
</reference>
<keyword evidence="1" id="KW-1133">Transmembrane helix</keyword>